<dbReference type="SUPFAM" id="SSF144010">
    <property type="entry name" value="CofE-like"/>
    <property type="match status" value="1"/>
</dbReference>
<dbReference type="EMBL" id="LGCK01000002">
    <property type="protein sequence ID" value="KPL74693.1"/>
    <property type="molecule type" value="Genomic_DNA"/>
</dbReference>
<dbReference type="InterPro" id="IPR008225">
    <property type="entry name" value="F420-0_g-glutamyl_ligase"/>
</dbReference>
<dbReference type="RefSeq" id="WP_062423306.1">
    <property type="nucleotide sequence ID" value="NZ_BBYA01000014.1"/>
</dbReference>
<keyword evidence="6" id="KW-0342">GTP-binding</keyword>
<proteinExistence type="predicted"/>
<protein>
    <submittedName>
        <fullName evidence="9">F420-0--gamma-glutamyl ligase</fullName>
    </submittedName>
</protein>
<dbReference type="GO" id="GO:0005525">
    <property type="term" value="F:GTP binding"/>
    <property type="evidence" value="ECO:0007669"/>
    <property type="project" value="UniProtKB-KW"/>
</dbReference>
<dbReference type="InterPro" id="IPR002847">
    <property type="entry name" value="F420-0_gamma-glut_ligase-dom"/>
</dbReference>
<evidence type="ECO:0000256" key="5">
    <source>
        <dbReference type="ARBA" id="ARBA00022958"/>
    </source>
</evidence>
<accession>A0A0P6X1C1</accession>
<dbReference type="AlphaFoldDB" id="A0A0P6X1C1"/>
<keyword evidence="3" id="KW-0547">Nucleotide-binding</keyword>
<evidence type="ECO:0000256" key="1">
    <source>
        <dbReference type="ARBA" id="ARBA00022598"/>
    </source>
</evidence>
<feature type="domain" description="Coenzyme F420:L-glutamate ligase-like" evidence="8">
    <location>
        <begin position="11"/>
        <end position="231"/>
    </location>
</feature>
<evidence type="ECO:0000256" key="2">
    <source>
        <dbReference type="ARBA" id="ARBA00022723"/>
    </source>
</evidence>
<name>A0A0P6X1C1_9CHLR</name>
<keyword evidence="10" id="KW-1185">Reference proteome</keyword>
<dbReference type="Gene3D" id="3.90.1660.10">
    <property type="entry name" value="CofE-like domain"/>
    <property type="match status" value="1"/>
</dbReference>
<dbReference type="NCBIfam" id="TIGR01916">
    <property type="entry name" value="F420_cofE"/>
    <property type="match status" value="1"/>
</dbReference>
<evidence type="ECO:0000256" key="4">
    <source>
        <dbReference type="ARBA" id="ARBA00022842"/>
    </source>
</evidence>
<dbReference type="Gene3D" id="3.30.1330.100">
    <property type="entry name" value="CofE-like"/>
    <property type="match status" value="1"/>
</dbReference>
<dbReference type="PATRIC" id="fig|229920.5.peg.3006"/>
<evidence type="ECO:0000313" key="9">
    <source>
        <dbReference type="EMBL" id="KPL74693.1"/>
    </source>
</evidence>
<dbReference type="OrthoDB" id="9788295at2"/>
<dbReference type="PANTHER" id="PTHR47917">
    <property type="match status" value="1"/>
</dbReference>
<comment type="caution">
    <text evidence="9">The sequence shown here is derived from an EMBL/GenBank/DDBJ whole genome shotgun (WGS) entry which is preliminary data.</text>
</comment>
<organism evidence="9 10">
    <name type="scientific">Leptolinea tardivitalis</name>
    <dbReference type="NCBI Taxonomy" id="229920"/>
    <lineage>
        <taxon>Bacteria</taxon>
        <taxon>Bacillati</taxon>
        <taxon>Chloroflexota</taxon>
        <taxon>Anaerolineae</taxon>
        <taxon>Anaerolineales</taxon>
        <taxon>Anaerolineaceae</taxon>
        <taxon>Leptolinea</taxon>
    </lineage>
</organism>
<evidence type="ECO:0000256" key="7">
    <source>
        <dbReference type="ARBA" id="ARBA00023211"/>
    </source>
</evidence>
<evidence type="ECO:0000313" key="10">
    <source>
        <dbReference type="Proteomes" id="UP000050430"/>
    </source>
</evidence>
<keyword evidence="7" id="KW-0464">Manganese</keyword>
<dbReference type="GO" id="GO:0052618">
    <property type="term" value="F:coenzyme F420-0:L-glutamate ligase activity"/>
    <property type="evidence" value="ECO:0007669"/>
    <property type="project" value="TreeGrafter"/>
</dbReference>
<keyword evidence="4" id="KW-0460">Magnesium</keyword>
<evidence type="ECO:0000256" key="6">
    <source>
        <dbReference type="ARBA" id="ARBA00023134"/>
    </source>
</evidence>
<dbReference type="PANTHER" id="PTHR47917:SF1">
    <property type="entry name" value="COENZYME F420:L-GLUTAMATE LIGASE"/>
    <property type="match status" value="1"/>
</dbReference>
<dbReference type="GO" id="GO:0046872">
    <property type="term" value="F:metal ion binding"/>
    <property type="evidence" value="ECO:0007669"/>
    <property type="project" value="UniProtKB-KW"/>
</dbReference>
<dbReference type="Proteomes" id="UP000050430">
    <property type="component" value="Unassembled WGS sequence"/>
</dbReference>
<sequence>MALTLTPIPGIPLIYPGDDLGEIIYKKTIESHLEPKPGDIWVIAQKIVSKSENRIINIQTIVPSARAFEIANKTLKDPRFVELVLRESKTVLRQKPGALIVEHKNGFICANAGIDHSNVESSQENPEDWVLLLPEDADKSAQYIRAKLENLFKMPFGVLIIDSHGRAWRNGTVGTSIGLSGLPAVVDLRGKPDLFGFKLKITQVGAADELAAAASLVMGQADESQPVILASGFPYQLREGSMKELIRDEKEDLFR</sequence>
<gene>
    <name evidence="9" type="ORF">ADM99_00955</name>
</gene>
<dbReference type="STRING" id="229920.ADM99_00955"/>
<evidence type="ECO:0000259" key="8">
    <source>
        <dbReference type="Pfam" id="PF01996"/>
    </source>
</evidence>
<keyword evidence="1 9" id="KW-0436">Ligase</keyword>
<evidence type="ECO:0000256" key="3">
    <source>
        <dbReference type="ARBA" id="ARBA00022741"/>
    </source>
</evidence>
<keyword evidence="2" id="KW-0479">Metal-binding</keyword>
<reference evidence="9 10" key="1">
    <citation type="submission" date="2015-07" db="EMBL/GenBank/DDBJ databases">
        <title>Genome sequence of Leptolinea tardivitalis DSM 16556.</title>
        <authorList>
            <person name="Hemp J."/>
            <person name="Ward L.M."/>
            <person name="Pace L.A."/>
            <person name="Fischer W.W."/>
        </authorList>
    </citation>
    <scope>NUCLEOTIDE SEQUENCE [LARGE SCALE GENOMIC DNA]</scope>
    <source>
        <strain evidence="9 10">YMTK-2</strain>
    </source>
</reference>
<dbReference type="Pfam" id="PF01996">
    <property type="entry name" value="F420_ligase"/>
    <property type="match status" value="1"/>
</dbReference>
<keyword evidence="5" id="KW-0630">Potassium</keyword>